<reference evidence="1 2" key="1">
    <citation type="journal article" date="2015" name="Nature">
        <title>rRNA introns, odd ribosomes, and small enigmatic genomes across a large radiation of phyla.</title>
        <authorList>
            <person name="Brown C.T."/>
            <person name="Hug L.A."/>
            <person name="Thomas B.C."/>
            <person name="Sharon I."/>
            <person name="Castelle C.J."/>
            <person name="Singh A."/>
            <person name="Wilkins M.J."/>
            <person name="Williams K.H."/>
            <person name="Banfield J.F."/>
        </authorList>
    </citation>
    <scope>NUCLEOTIDE SEQUENCE [LARGE SCALE GENOMIC DNA]</scope>
</reference>
<organism evidence="1 2">
    <name type="scientific">candidate division WWE3 bacterium GW2011_GWF1_42_14</name>
    <dbReference type="NCBI Taxonomy" id="1619138"/>
    <lineage>
        <taxon>Bacteria</taxon>
        <taxon>Katanobacteria</taxon>
    </lineage>
</organism>
<dbReference type="EMBL" id="LCCU01000005">
    <property type="protein sequence ID" value="KKS38868.1"/>
    <property type="molecule type" value="Genomic_DNA"/>
</dbReference>
<protein>
    <submittedName>
        <fullName evidence="1">Uncharacterized protein</fullName>
    </submittedName>
</protein>
<dbReference type="AlphaFoldDB" id="A0A0G1BMZ8"/>
<dbReference type="Proteomes" id="UP000033847">
    <property type="component" value="Unassembled WGS sequence"/>
</dbReference>
<evidence type="ECO:0000313" key="1">
    <source>
        <dbReference type="EMBL" id="KKS38868.1"/>
    </source>
</evidence>
<accession>A0A0G1BMZ8</accession>
<evidence type="ECO:0000313" key="2">
    <source>
        <dbReference type="Proteomes" id="UP000033847"/>
    </source>
</evidence>
<gene>
    <name evidence="1" type="ORF">UV00_C0005G0051</name>
</gene>
<comment type="caution">
    <text evidence="1">The sequence shown here is derived from an EMBL/GenBank/DDBJ whole genome shotgun (WGS) entry which is preliminary data.</text>
</comment>
<sequence>MIVLVILLLGKGVNAGSIYSGRCVYPGGIFKINLSGGFTDTKNYTAVIKNEHATLEFYDNGGENAEILMLGNGGRFPLYKLNYVKAKAISGPYLTLSFDIYDGAGSLVSFIDSGKICNLAWFREKHGKFERYYLEKDPPATNEAIIPPDYKEKEKNMKAAVFCFVSFTLGGLMGFRTAKMIEY</sequence>
<proteinExistence type="predicted"/>
<name>A0A0G1BMZ8_UNCKA</name>